<dbReference type="KEGG" id="spar:SPRG_00190"/>
<evidence type="ECO:0000313" key="1">
    <source>
        <dbReference type="EMBL" id="KDO35341.1"/>
    </source>
</evidence>
<dbReference type="Proteomes" id="UP000030745">
    <property type="component" value="Unassembled WGS sequence"/>
</dbReference>
<protein>
    <submittedName>
        <fullName evidence="1">Uncharacterized protein</fullName>
    </submittedName>
</protein>
<dbReference type="AlphaFoldDB" id="A0A067D9K9"/>
<reference evidence="1 2" key="1">
    <citation type="journal article" date="2013" name="PLoS Genet.">
        <title>Distinctive expansion of potential virulence genes in the genome of the oomycete fish pathogen Saprolegnia parasitica.</title>
        <authorList>
            <person name="Jiang R.H."/>
            <person name="de Bruijn I."/>
            <person name="Haas B.J."/>
            <person name="Belmonte R."/>
            <person name="Lobach L."/>
            <person name="Christie J."/>
            <person name="van den Ackerveken G."/>
            <person name="Bottin A."/>
            <person name="Bulone V."/>
            <person name="Diaz-Moreno S.M."/>
            <person name="Dumas B."/>
            <person name="Fan L."/>
            <person name="Gaulin E."/>
            <person name="Govers F."/>
            <person name="Grenville-Briggs L.J."/>
            <person name="Horner N.R."/>
            <person name="Levin J.Z."/>
            <person name="Mammella M."/>
            <person name="Meijer H.J."/>
            <person name="Morris P."/>
            <person name="Nusbaum C."/>
            <person name="Oome S."/>
            <person name="Phillips A.J."/>
            <person name="van Rooyen D."/>
            <person name="Rzeszutek E."/>
            <person name="Saraiva M."/>
            <person name="Secombes C.J."/>
            <person name="Seidl M.F."/>
            <person name="Snel B."/>
            <person name="Stassen J.H."/>
            <person name="Sykes S."/>
            <person name="Tripathy S."/>
            <person name="van den Berg H."/>
            <person name="Vega-Arreguin J.C."/>
            <person name="Wawra S."/>
            <person name="Young S.K."/>
            <person name="Zeng Q."/>
            <person name="Dieguez-Uribeondo J."/>
            <person name="Russ C."/>
            <person name="Tyler B.M."/>
            <person name="van West P."/>
        </authorList>
    </citation>
    <scope>NUCLEOTIDE SEQUENCE [LARGE SCALE GENOMIC DNA]</scope>
    <source>
        <strain evidence="1 2">CBS 223.65</strain>
    </source>
</reference>
<name>A0A067D9K9_SAPPC</name>
<dbReference type="GeneID" id="24122842"/>
<organism evidence="1 2">
    <name type="scientific">Saprolegnia parasitica (strain CBS 223.65)</name>
    <dbReference type="NCBI Taxonomy" id="695850"/>
    <lineage>
        <taxon>Eukaryota</taxon>
        <taxon>Sar</taxon>
        <taxon>Stramenopiles</taxon>
        <taxon>Oomycota</taxon>
        <taxon>Saprolegniomycetes</taxon>
        <taxon>Saprolegniales</taxon>
        <taxon>Saprolegniaceae</taxon>
        <taxon>Saprolegnia</taxon>
    </lineage>
</organism>
<gene>
    <name evidence="1" type="ORF">SPRG_00190</name>
</gene>
<dbReference type="VEuPathDB" id="FungiDB:SPRG_00190"/>
<keyword evidence="2" id="KW-1185">Reference proteome</keyword>
<evidence type="ECO:0000313" key="2">
    <source>
        <dbReference type="Proteomes" id="UP000030745"/>
    </source>
</evidence>
<dbReference type="EMBL" id="KK583189">
    <property type="protein sequence ID" value="KDO35341.1"/>
    <property type="molecule type" value="Genomic_DNA"/>
</dbReference>
<proteinExistence type="predicted"/>
<sequence>MTTGRQFCIRLSRLTRVPESFESTFFATQDALEAMTAQYSDQEQTIAPLRLVHADVEAHRQTLQDHLMRRQRPWRRCKRRTDVTDAAQEYARLETEAVAQVAARDAQIQDP</sequence>
<dbReference type="RefSeq" id="XP_012193687.1">
    <property type="nucleotide sequence ID" value="XM_012338297.1"/>
</dbReference>
<accession>A0A067D9K9</accession>